<proteinExistence type="predicted"/>
<gene>
    <name evidence="1" type="ORF">AB5J53_23010</name>
</gene>
<dbReference type="AlphaFoldDB" id="A0AB39RJ63"/>
<evidence type="ECO:0000313" key="1">
    <source>
        <dbReference type="EMBL" id="XDQ54336.1"/>
    </source>
</evidence>
<organism evidence="1">
    <name type="scientific">Streptomyces sp. R41</name>
    <dbReference type="NCBI Taxonomy" id="3238632"/>
    <lineage>
        <taxon>Bacteria</taxon>
        <taxon>Bacillati</taxon>
        <taxon>Actinomycetota</taxon>
        <taxon>Actinomycetes</taxon>
        <taxon>Kitasatosporales</taxon>
        <taxon>Streptomycetaceae</taxon>
        <taxon>Streptomyces</taxon>
    </lineage>
</organism>
<protein>
    <submittedName>
        <fullName evidence="1">Uncharacterized protein</fullName>
    </submittedName>
</protein>
<sequence>MSDSDGESAQRESAAARQFELLVSRQNGYYYHPFLREQPAGPQAESYALRTLSELGRDPRTSIASAQVESLRREALETSSLWGRDWMIPLRRAGAGTALGASDAAAVNKLRTKGGWYVDSALGDDSDGARLGATWAALEVLDALGRLDDLPAADRTATVSWLRSLAKKARALDEGSALARSLHLLNEPVPATLTRIAAPRTDDFENLTPDARATRLDDTYSYALIQEAAGKRPAVNRQVWEPVLRDGAATLPYEQLYELVHALKAAGSPKAVFAPVLKRLDGDRLDDGTVRDPDAYIGNPDASLFVQRLRALAGWSRKDPGLLAALEREEKSDDAGQEGAERLSRAALRKVTAGGDASDVARQLCADAQVLPATVTVRNATQWQRTALNCADAGAWVPVPKIDSWSPDTPERVVAAATVAVGLADSGQRDGIPSWITPDALEHWALNPGRFTSVYTYALVVRAYSLLGGELDASLREALGRGITPYRACPGLPGLYQVGGGDSACDLKTTWAVWTLDRQLHGAMGWLPAPKNGK</sequence>
<reference evidence="1" key="1">
    <citation type="submission" date="2024-07" db="EMBL/GenBank/DDBJ databases">
        <authorList>
            <person name="Yu S.T."/>
        </authorList>
    </citation>
    <scope>NUCLEOTIDE SEQUENCE</scope>
    <source>
        <strain evidence="1">R41</strain>
    </source>
</reference>
<accession>A0AB39RJ63</accession>
<dbReference type="EMBL" id="CP163443">
    <property type="protein sequence ID" value="XDQ54336.1"/>
    <property type="molecule type" value="Genomic_DNA"/>
</dbReference>
<dbReference type="RefSeq" id="WP_369247556.1">
    <property type="nucleotide sequence ID" value="NZ_CP163443.1"/>
</dbReference>
<name>A0AB39RJ63_9ACTN</name>